<feature type="transmembrane region" description="Helical" evidence="2">
    <location>
        <begin position="44"/>
        <end position="61"/>
    </location>
</feature>
<evidence type="ECO:0008006" key="5">
    <source>
        <dbReference type="Google" id="ProtNLM"/>
    </source>
</evidence>
<reference evidence="4" key="1">
    <citation type="journal article" date="2019" name="Int. J. Syst. Evol. Microbiol.">
        <title>The Global Catalogue of Microorganisms (GCM) 10K type strain sequencing project: providing services to taxonomists for standard genome sequencing and annotation.</title>
        <authorList>
            <consortium name="The Broad Institute Genomics Platform"/>
            <consortium name="The Broad Institute Genome Sequencing Center for Infectious Disease"/>
            <person name="Wu L."/>
            <person name="Ma J."/>
        </authorList>
    </citation>
    <scope>NUCLEOTIDE SEQUENCE [LARGE SCALE GENOMIC DNA]</scope>
    <source>
        <strain evidence="4">JCM 3338</strain>
    </source>
</reference>
<protein>
    <recommendedName>
        <fullName evidence="5">DivIVA domain-containing protein</fullName>
    </recommendedName>
</protein>
<evidence type="ECO:0000256" key="2">
    <source>
        <dbReference type="SAM" id="Phobius"/>
    </source>
</evidence>
<feature type="region of interest" description="Disordered" evidence="1">
    <location>
        <begin position="65"/>
        <end position="86"/>
    </location>
</feature>
<evidence type="ECO:0000256" key="1">
    <source>
        <dbReference type="SAM" id="MobiDB-lite"/>
    </source>
</evidence>
<sequence>MLRSLPAVPTGGTAAPNDPRGRIRALVLPFLALGLLAWLADGTAGLVLVLAMTVLVAAALMRPTARPGPDAPVVATPTDRSSDVDTLAPEDVSERLRRLHDAHVEQVNMAVAEERYDLVQELSDSYMDEALSLITAGERPLSIR</sequence>
<organism evidence="3 4">
    <name type="scientific">Blastococcus deserti</name>
    <dbReference type="NCBI Taxonomy" id="2259033"/>
    <lineage>
        <taxon>Bacteria</taxon>
        <taxon>Bacillati</taxon>
        <taxon>Actinomycetota</taxon>
        <taxon>Actinomycetes</taxon>
        <taxon>Geodermatophilales</taxon>
        <taxon>Geodermatophilaceae</taxon>
        <taxon>Blastococcus</taxon>
    </lineage>
</organism>
<proteinExistence type="predicted"/>
<gene>
    <name evidence="3" type="ORF">ACFSHS_05675</name>
</gene>
<evidence type="ECO:0000313" key="4">
    <source>
        <dbReference type="Proteomes" id="UP001597402"/>
    </source>
</evidence>
<dbReference type="EMBL" id="JBHUHP010000004">
    <property type="protein sequence ID" value="MFD2091060.1"/>
    <property type="molecule type" value="Genomic_DNA"/>
</dbReference>
<keyword evidence="2" id="KW-0812">Transmembrane</keyword>
<keyword evidence="4" id="KW-1185">Reference proteome</keyword>
<keyword evidence="2" id="KW-1133">Transmembrane helix</keyword>
<name>A0ABW4X970_9ACTN</name>
<dbReference type="RefSeq" id="WP_376872889.1">
    <property type="nucleotide sequence ID" value="NZ_JBHUHP010000004.1"/>
</dbReference>
<dbReference type="Proteomes" id="UP001597402">
    <property type="component" value="Unassembled WGS sequence"/>
</dbReference>
<evidence type="ECO:0000313" key="3">
    <source>
        <dbReference type="EMBL" id="MFD2091060.1"/>
    </source>
</evidence>
<keyword evidence="2" id="KW-0472">Membrane</keyword>
<accession>A0ABW4X970</accession>
<comment type="caution">
    <text evidence="3">The sequence shown here is derived from an EMBL/GenBank/DDBJ whole genome shotgun (WGS) entry which is preliminary data.</text>
</comment>